<dbReference type="PANTHER" id="PTHR43179">
    <property type="entry name" value="RHAMNOSYLTRANSFERASE WBBL"/>
    <property type="match status" value="1"/>
</dbReference>
<dbReference type="Pfam" id="PF00535">
    <property type="entry name" value="Glycos_transf_2"/>
    <property type="match status" value="1"/>
</dbReference>
<organism evidence="6 7">
    <name type="scientific">Paucilactobacillus suebicus DSM 5007 = KCTC 3549</name>
    <dbReference type="NCBI Taxonomy" id="1423807"/>
    <lineage>
        <taxon>Bacteria</taxon>
        <taxon>Bacillati</taxon>
        <taxon>Bacillota</taxon>
        <taxon>Bacilli</taxon>
        <taxon>Lactobacillales</taxon>
        <taxon>Lactobacillaceae</taxon>
        <taxon>Paucilactobacillus</taxon>
    </lineage>
</organism>
<dbReference type="GO" id="GO:0016757">
    <property type="term" value="F:glycosyltransferase activity"/>
    <property type="evidence" value="ECO:0007669"/>
    <property type="project" value="UniProtKB-KW"/>
</dbReference>
<dbReference type="eggNOG" id="COG1216">
    <property type="taxonomic scope" value="Bacteria"/>
</dbReference>
<keyword evidence="7" id="KW-1185">Reference proteome</keyword>
<accession>A0A0R1W764</accession>
<dbReference type="InterPro" id="IPR029044">
    <property type="entry name" value="Nucleotide-diphossugar_trans"/>
</dbReference>
<evidence type="ECO:0000259" key="5">
    <source>
        <dbReference type="Pfam" id="PF00535"/>
    </source>
</evidence>
<dbReference type="SUPFAM" id="SSF53448">
    <property type="entry name" value="Nucleotide-diphospho-sugar transferases"/>
    <property type="match status" value="1"/>
</dbReference>
<feature type="domain" description="Glycosyltransferase 2-like" evidence="5">
    <location>
        <begin position="6"/>
        <end position="120"/>
    </location>
</feature>
<evidence type="ECO:0000313" key="6">
    <source>
        <dbReference type="EMBL" id="KRM13269.1"/>
    </source>
</evidence>
<comment type="similarity">
    <text evidence="2">Belongs to the glycosyltransferase 2 family.</text>
</comment>
<keyword evidence="3" id="KW-0328">Glycosyltransferase</keyword>
<dbReference type="Gene3D" id="3.90.550.10">
    <property type="entry name" value="Spore Coat Polysaccharide Biosynthesis Protein SpsA, Chain A"/>
    <property type="match status" value="1"/>
</dbReference>
<dbReference type="OrthoDB" id="7665907at2"/>
<evidence type="ECO:0000256" key="1">
    <source>
        <dbReference type="ARBA" id="ARBA00004776"/>
    </source>
</evidence>
<comment type="pathway">
    <text evidence="1">Cell wall biogenesis; cell wall polysaccharide biosynthesis.</text>
</comment>
<dbReference type="PANTHER" id="PTHR43179:SF12">
    <property type="entry name" value="GALACTOFURANOSYLTRANSFERASE GLFT2"/>
    <property type="match status" value="1"/>
</dbReference>
<protein>
    <submittedName>
        <fullName evidence="6">dTDP-rhamnosyl transferase RfbF</fullName>
    </submittedName>
</protein>
<dbReference type="STRING" id="1423807.FD16_GL000743"/>
<sequence length="305" mass="35092">MNTVAVVVTNNRLALLKECLKAIKNQSYKLDAIVVVDNNSSDGTKEYLSALSDSVIKPVFLSENLGGAGGFNRGFKEAMKLNADHLWIMDDDTIPDEDALKELVKATSTLDGDYGFLSSYVYWKDGTPANMNRPTLDSENWLNNIDSNLFKIVDGTFVSMLVSADAVKEFGYPIKDFFIWGDDVNFARRVSEAFNCYFVPSSRVLHKCNSNKFTDIVRDDVNRIPRYYYEYRNRLYNYRQFWGWRGLIKYFNTVFKGIIRILLKSDHKILRLKYLVMGFSAAIVFHPVIEEYDLEQNGRKSNNVF</sequence>
<evidence type="ECO:0000313" key="7">
    <source>
        <dbReference type="Proteomes" id="UP000051820"/>
    </source>
</evidence>
<reference evidence="6 7" key="1">
    <citation type="journal article" date="2015" name="Genome Announc.">
        <title>Expanding the biotechnology potential of lactobacilli through comparative genomics of 213 strains and associated genera.</title>
        <authorList>
            <person name="Sun Z."/>
            <person name="Harris H.M."/>
            <person name="McCann A."/>
            <person name="Guo C."/>
            <person name="Argimon S."/>
            <person name="Zhang W."/>
            <person name="Yang X."/>
            <person name="Jeffery I.B."/>
            <person name="Cooney J.C."/>
            <person name="Kagawa T.F."/>
            <person name="Liu W."/>
            <person name="Song Y."/>
            <person name="Salvetti E."/>
            <person name="Wrobel A."/>
            <person name="Rasinkangas P."/>
            <person name="Parkhill J."/>
            <person name="Rea M.C."/>
            <person name="O'Sullivan O."/>
            <person name="Ritari J."/>
            <person name="Douillard F.P."/>
            <person name="Paul Ross R."/>
            <person name="Yang R."/>
            <person name="Briner A.E."/>
            <person name="Felis G.E."/>
            <person name="de Vos W.M."/>
            <person name="Barrangou R."/>
            <person name="Klaenhammer T.R."/>
            <person name="Caufield P.W."/>
            <person name="Cui Y."/>
            <person name="Zhang H."/>
            <person name="O'Toole P.W."/>
        </authorList>
    </citation>
    <scope>NUCLEOTIDE SEQUENCE [LARGE SCALE GENOMIC DNA]</scope>
    <source>
        <strain evidence="6 7">DSM 5007</strain>
    </source>
</reference>
<proteinExistence type="inferred from homology"/>
<comment type="caution">
    <text evidence="6">The sequence shown here is derived from an EMBL/GenBank/DDBJ whole genome shotgun (WGS) entry which is preliminary data.</text>
</comment>
<keyword evidence="4 6" id="KW-0808">Transferase</keyword>
<evidence type="ECO:0000256" key="4">
    <source>
        <dbReference type="ARBA" id="ARBA00022679"/>
    </source>
</evidence>
<evidence type="ECO:0000256" key="2">
    <source>
        <dbReference type="ARBA" id="ARBA00006739"/>
    </source>
</evidence>
<dbReference type="InterPro" id="IPR001173">
    <property type="entry name" value="Glyco_trans_2-like"/>
</dbReference>
<dbReference type="AlphaFoldDB" id="A0A0R1W764"/>
<name>A0A0R1W764_9LACO</name>
<dbReference type="CDD" id="cd04185">
    <property type="entry name" value="GT_2_like_b"/>
    <property type="match status" value="1"/>
</dbReference>
<evidence type="ECO:0000256" key="3">
    <source>
        <dbReference type="ARBA" id="ARBA00022676"/>
    </source>
</evidence>
<gene>
    <name evidence="6" type="ORF">FD16_GL000743</name>
</gene>
<dbReference type="Proteomes" id="UP000051820">
    <property type="component" value="Unassembled WGS sequence"/>
</dbReference>
<dbReference type="EMBL" id="AZGF01000002">
    <property type="protein sequence ID" value="KRM13269.1"/>
    <property type="molecule type" value="Genomic_DNA"/>
</dbReference>
<dbReference type="PATRIC" id="fig|1423807.3.peg.754"/>
<dbReference type="RefSeq" id="WP_010621731.1">
    <property type="nucleotide sequence ID" value="NZ_AZGF01000002.1"/>
</dbReference>